<dbReference type="InterPro" id="IPR028098">
    <property type="entry name" value="Glyco_trans_4-like_N"/>
</dbReference>
<accession>A0A537LQT4</accession>
<evidence type="ECO:0000313" key="4">
    <source>
        <dbReference type="EMBL" id="TMJ10381.1"/>
    </source>
</evidence>
<keyword evidence="1 4" id="KW-0808">Transferase</keyword>
<dbReference type="PANTHER" id="PTHR46401">
    <property type="entry name" value="GLYCOSYLTRANSFERASE WBBK-RELATED"/>
    <property type="match status" value="1"/>
</dbReference>
<feature type="domain" description="Glycosyltransferase subfamily 4-like N-terminal" evidence="3">
    <location>
        <begin position="18"/>
        <end position="169"/>
    </location>
</feature>
<dbReference type="CDD" id="cd03809">
    <property type="entry name" value="GT4_MtfB-like"/>
    <property type="match status" value="1"/>
</dbReference>
<evidence type="ECO:0000256" key="1">
    <source>
        <dbReference type="ARBA" id="ARBA00022679"/>
    </source>
</evidence>
<reference evidence="4 5" key="1">
    <citation type="journal article" date="2019" name="Nat. Microbiol.">
        <title>Mediterranean grassland soil C-N compound turnover is dependent on rainfall and depth, and is mediated by genomically divergent microorganisms.</title>
        <authorList>
            <person name="Diamond S."/>
            <person name="Andeer P.F."/>
            <person name="Li Z."/>
            <person name="Crits-Christoph A."/>
            <person name="Burstein D."/>
            <person name="Anantharaman K."/>
            <person name="Lane K.R."/>
            <person name="Thomas B.C."/>
            <person name="Pan C."/>
            <person name="Northen T.R."/>
            <person name="Banfield J.F."/>
        </authorList>
    </citation>
    <scope>NUCLEOTIDE SEQUENCE [LARGE SCALE GENOMIC DNA]</scope>
    <source>
        <strain evidence="4">NP_2</strain>
    </source>
</reference>
<dbReference type="SUPFAM" id="SSF53756">
    <property type="entry name" value="UDP-Glycosyltransferase/glycogen phosphorylase"/>
    <property type="match status" value="1"/>
</dbReference>
<dbReference type="Pfam" id="PF13439">
    <property type="entry name" value="Glyco_transf_4"/>
    <property type="match status" value="1"/>
</dbReference>
<evidence type="ECO:0000259" key="2">
    <source>
        <dbReference type="Pfam" id="PF00534"/>
    </source>
</evidence>
<gene>
    <name evidence="4" type="ORF">E6G99_00700</name>
</gene>
<feature type="domain" description="Glycosyl transferase family 1" evidence="2">
    <location>
        <begin position="189"/>
        <end position="339"/>
    </location>
</feature>
<evidence type="ECO:0000313" key="5">
    <source>
        <dbReference type="Proteomes" id="UP000318661"/>
    </source>
</evidence>
<protein>
    <submittedName>
        <fullName evidence="4">Glycosyltransferase family 4 protein</fullName>
    </submittedName>
</protein>
<evidence type="ECO:0000259" key="3">
    <source>
        <dbReference type="Pfam" id="PF13439"/>
    </source>
</evidence>
<dbReference type="Gene3D" id="3.40.50.2000">
    <property type="entry name" value="Glycogen Phosphorylase B"/>
    <property type="match status" value="2"/>
</dbReference>
<dbReference type="GO" id="GO:0016757">
    <property type="term" value="F:glycosyltransferase activity"/>
    <property type="evidence" value="ECO:0007669"/>
    <property type="project" value="InterPro"/>
</dbReference>
<dbReference type="Pfam" id="PF00534">
    <property type="entry name" value="Glycos_transf_1"/>
    <property type="match status" value="1"/>
</dbReference>
<proteinExistence type="predicted"/>
<dbReference type="AlphaFoldDB" id="A0A537LQT4"/>
<sequence>MYCVRRIALDTRLITHTGVGTYIRTVFGGLPQAGGGDYTFVAVTNLGLPTLPGIPAVPVRSRPLNIGTQLLPWELRRVPADLLHVPYFTAPLTWPRRLVLTIHDLISLAIPDTVEAPLRRMASAGWTRLAARRADMIVTDSEFSRHDIEHRLGIPAERLAVVPAAVAPEFRPAADPAAVETFHRGLGIERYVLCVGRNKPHKNLRRLIRAFRRVRELLGVHLVIVGLAAPPPSLGREITSAGIGDAVRCVGHVPGELLPLYYQAAAAVVLPSLYEGFGLPALEGMACGTPVVAANRTAIPEVVGDAAVLVDPEDESALAEGMARVIQDTELRQRLRERGFARVRRFTPEAAATRLVAVYRRVLNESRPDRP</sequence>
<dbReference type="Proteomes" id="UP000318661">
    <property type="component" value="Unassembled WGS sequence"/>
</dbReference>
<comment type="caution">
    <text evidence="4">The sequence shown here is derived from an EMBL/GenBank/DDBJ whole genome shotgun (WGS) entry which is preliminary data.</text>
</comment>
<dbReference type="InterPro" id="IPR001296">
    <property type="entry name" value="Glyco_trans_1"/>
</dbReference>
<dbReference type="GO" id="GO:0009103">
    <property type="term" value="P:lipopolysaccharide biosynthetic process"/>
    <property type="evidence" value="ECO:0007669"/>
    <property type="project" value="TreeGrafter"/>
</dbReference>
<name>A0A537LQT4_9BACT</name>
<dbReference type="EMBL" id="VBAJ01000013">
    <property type="protein sequence ID" value="TMJ10381.1"/>
    <property type="molecule type" value="Genomic_DNA"/>
</dbReference>
<dbReference type="PANTHER" id="PTHR46401:SF2">
    <property type="entry name" value="GLYCOSYLTRANSFERASE WBBK-RELATED"/>
    <property type="match status" value="1"/>
</dbReference>
<organism evidence="4 5">
    <name type="scientific">Candidatus Segetimicrobium genomatis</name>
    <dbReference type="NCBI Taxonomy" id="2569760"/>
    <lineage>
        <taxon>Bacteria</taxon>
        <taxon>Bacillati</taxon>
        <taxon>Candidatus Sysuimicrobiota</taxon>
        <taxon>Candidatus Sysuimicrobiia</taxon>
        <taxon>Candidatus Sysuimicrobiales</taxon>
        <taxon>Candidatus Segetimicrobiaceae</taxon>
        <taxon>Candidatus Segetimicrobium</taxon>
    </lineage>
</organism>